<proteinExistence type="predicted"/>
<dbReference type="GO" id="GO:0098542">
    <property type="term" value="P:defense response to other organism"/>
    <property type="evidence" value="ECO:0007669"/>
    <property type="project" value="InterPro"/>
</dbReference>
<feature type="transmembrane region" description="Helical" evidence="5">
    <location>
        <begin position="39"/>
        <end position="56"/>
    </location>
</feature>
<keyword evidence="3 5" id="KW-1133">Transmembrane helix</keyword>
<dbReference type="Proteomes" id="UP000516437">
    <property type="component" value="Chromosome 3"/>
</dbReference>
<keyword evidence="2 5" id="KW-0812">Transmembrane</keyword>
<dbReference type="Gene3D" id="2.60.40.1820">
    <property type="match status" value="1"/>
</dbReference>
<organism evidence="7 8">
    <name type="scientific">Morella rubra</name>
    <name type="common">Chinese bayberry</name>
    <dbReference type="NCBI Taxonomy" id="262757"/>
    <lineage>
        <taxon>Eukaryota</taxon>
        <taxon>Viridiplantae</taxon>
        <taxon>Streptophyta</taxon>
        <taxon>Embryophyta</taxon>
        <taxon>Tracheophyta</taxon>
        <taxon>Spermatophyta</taxon>
        <taxon>Magnoliopsida</taxon>
        <taxon>eudicotyledons</taxon>
        <taxon>Gunneridae</taxon>
        <taxon>Pentapetalae</taxon>
        <taxon>rosids</taxon>
        <taxon>fabids</taxon>
        <taxon>Fagales</taxon>
        <taxon>Myricaceae</taxon>
        <taxon>Morella</taxon>
    </lineage>
</organism>
<protein>
    <recommendedName>
        <fullName evidence="6">Late embryogenesis abundant protein LEA-2 subgroup domain-containing protein</fullName>
    </recommendedName>
</protein>
<name>A0A6A1W4B4_9ROSI</name>
<comment type="caution">
    <text evidence="7">The sequence shown here is derived from an EMBL/GenBank/DDBJ whole genome shotgun (WGS) entry which is preliminary data.</text>
</comment>
<keyword evidence="8" id="KW-1185">Reference proteome</keyword>
<dbReference type="PANTHER" id="PTHR31234:SF69">
    <property type="entry name" value="EXPRESSED PROTEIN"/>
    <property type="match status" value="1"/>
</dbReference>
<evidence type="ECO:0000259" key="6">
    <source>
        <dbReference type="Pfam" id="PF03168"/>
    </source>
</evidence>
<dbReference type="InterPro" id="IPR004864">
    <property type="entry name" value="LEA_2"/>
</dbReference>
<evidence type="ECO:0000313" key="7">
    <source>
        <dbReference type="EMBL" id="KAB1218578.1"/>
    </source>
</evidence>
<evidence type="ECO:0000313" key="8">
    <source>
        <dbReference type="Proteomes" id="UP000516437"/>
    </source>
</evidence>
<reference evidence="7 8" key="1">
    <citation type="journal article" date="2019" name="Plant Biotechnol. J.">
        <title>The red bayberry genome and genetic basis of sex determination.</title>
        <authorList>
            <person name="Jia H.M."/>
            <person name="Jia H.J."/>
            <person name="Cai Q.L."/>
            <person name="Wang Y."/>
            <person name="Zhao H.B."/>
            <person name="Yang W.F."/>
            <person name="Wang G.Y."/>
            <person name="Li Y.H."/>
            <person name="Zhan D.L."/>
            <person name="Shen Y.T."/>
            <person name="Niu Q.F."/>
            <person name="Chang L."/>
            <person name="Qiu J."/>
            <person name="Zhao L."/>
            <person name="Xie H.B."/>
            <person name="Fu W.Y."/>
            <person name="Jin J."/>
            <person name="Li X.W."/>
            <person name="Jiao Y."/>
            <person name="Zhou C.C."/>
            <person name="Tu T."/>
            <person name="Chai C.Y."/>
            <person name="Gao J.L."/>
            <person name="Fan L.J."/>
            <person name="van de Weg E."/>
            <person name="Wang J.Y."/>
            <person name="Gao Z.S."/>
        </authorList>
    </citation>
    <scope>NUCLEOTIDE SEQUENCE [LARGE SCALE GENOMIC DNA]</scope>
    <source>
        <tissue evidence="7">Leaves</tissue>
    </source>
</reference>
<comment type="subcellular location">
    <subcellularLocation>
        <location evidence="1">Membrane</location>
        <topology evidence="1">Single-pass membrane protein</topology>
    </subcellularLocation>
</comment>
<gene>
    <name evidence="7" type="ORF">CJ030_MR3G026458</name>
</gene>
<dbReference type="AlphaFoldDB" id="A0A6A1W4B4"/>
<feature type="domain" description="Late embryogenesis abundant protein LEA-2 subgroup" evidence="6">
    <location>
        <begin position="89"/>
        <end position="183"/>
    </location>
</feature>
<evidence type="ECO:0000256" key="4">
    <source>
        <dbReference type="ARBA" id="ARBA00023136"/>
    </source>
</evidence>
<dbReference type="PANTHER" id="PTHR31234">
    <property type="entry name" value="LATE EMBRYOGENESIS ABUNDANT (LEA) HYDROXYPROLINE-RICH GLYCOPROTEIN FAMILY"/>
    <property type="match status" value="1"/>
</dbReference>
<evidence type="ECO:0000256" key="3">
    <source>
        <dbReference type="ARBA" id="ARBA00022989"/>
    </source>
</evidence>
<dbReference type="SUPFAM" id="SSF117070">
    <property type="entry name" value="LEA14-like"/>
    <property type="match status" value="1"/>
</dbReference>
<dbReference type="GO" id="GO:0016020">
    <property type="term" value="C:membrane"/>
    <property type="evidence" value="ECO:0007669"/>
    <property type="project" value="UniProtKB-SubCell"/>
</dbReference>
<sequence>MATSKADYYTALPVPYQPAQNYVVLAPYYPSTNRRRWRVILAVSLALLSAIVYIFWPSDPDVKIVRLHLRRIQIHTVPRVAVDISMFVTVRVRNTGVYSMDYNALDVAFGYRGKNLGHVTSEQGHVRARASSYVDAQLDFNGVRLLSDVVYLLEDLAKGTVPFDTVTEIKGQLGLFFFEIPLSQPSVAGERNLEAAMLTGHRIEGFRCVLLLSCWKSSFRLIQANVCKLWK</sequence>
<accession>A0A6A1W4B4</accession>
<dbReference type="Pfam" id="PF03168">
    <property type="entry name" value="LEA_2"/>
    <property type="match status" value="1"/>
</dbReference>
<evidence type="ECO:0000256" key="5">
    <source>
        <dbReference type="SAM" id="Phobius"/>
    </source>
</evidence>
<dbReference type="InterPro" id="IPR044839">
    <property type="entry name" value="NDR1-like"/>
</dbReference>
<evidence type="ECO:0000256" key="2">
    <source>
        <dbReference type="ARBA" id="ARBA00022692"/>
    </source>
</evidence>
<dbReference type="OrthoDB" id="1414122at2759"/>
<evidence type="ECO:0000256" key="1">
    <source>
        <dbReference type="ARBA" id="ARBA00004167"/>
    </source>
</evidence>
<dbReference type="EMBL" id="RXIC02000021">
    <property type="protein sequence ID" value="KAB1218578.1"/>
    <property type="molecule type" value="Genomic_DNA"/>
</dbReference>
<keyword evidence="4 5" id="KW-0472">Membrane</keyword>